<keyword evidence="2" id="KW-0472">Membrane</keyword>
<evidence type="ECO:0000313" key="4">
    <source>
        <dbReference type="EnsemblMetazoa" id="XP_038056332.1"/>
    </source>
</evidence>
<dbReference type="RefSeq" id="XP_038056332.1">
    <property type="nucleotide sequence ID" value="XM_038200404.1"/>
</dbReference>
<dbReference type="EnsemblMetazoa" id="XM_038200404.1">
    <property type="protein sequence ID" value="XP_038056332.1"/>
    <property type="gene ID" value="LOC119728247"/>
</dbReference>
<feature type="transmembrane region" description="Helical" evidence="2">
    <location>
        <begin position="433"/>
        <end position="454"/>
    </location>
</feature>
<protein>
    <submittedName>
        <fullName evidence="4">Uncharacterized protein</fullName>
    </submittedName>
</protein>
<feature type="compositionally biased region" description="Polar residues" evidence="1">
    <location>
        <begin position="69"/>
        <end position="86"/>
    </location>
</feature>
<accession>A0A913ZXQ7</accession>
<dbReference type="OrthoDB" id="10072138at2759"/>
<feature type="compositionally biased region" description="Polar residues" evidence="1">
    <location>
        <begin position="667"/>
        <end position="678"/>
    </location>
</feature>
<dbReference type="EnsemblMetazoa" id="XM_038200403.1">
    <property type="protein sequence ID" value="XP_038056331.1"/>
    <property type="gene ID" value="LOC119728247"/>
</dbReference>
<name>A0A913ZXQ7_PATMI</name>
<feature type="compositionally biased region" description="Pro residues" evidence="1">
    <location>
        <begin position="609"/>
        <end position="655"/>
    </location>
</feature>
<feature type="compositionally biased region" description="Low complexity" evidence="1">
    <location>
        <begin position="289"/>
        <end position="301"/>
    </location>
</feature>
<proteinExistence type="predicted"/>
<feature type="signal peptide" evidence="3">
    <location>
        <begin position="1"/>
        <end position="21"/>
    </location>
</feature>
<feature type="region of interest" description="Disordered" evidence="1">
    <location>
        <begin position="69"/>
        <end position="113"/>
    </location>
</feature>
<feature type="chain" id="PRO_5038275654" evidence="3">
    <location>
        <begin position="22"/>
        <end position="736"/>
    </location>
</feature>
<sequence>MASIVSSHLAVLCMCFSICLATNGTSLQLQPSPSPALMPASIDLSGTSGYQILASSSVVAIRPQTSILPSGPQSFQSTRTLPSSQSLLPMPTPTVHPTPTPSSLPYSTPQAEVLHTPTPSPTLSMGLESPVTSTMTDFQTSRLINASQSDQWQSSSALIPPPPVPPPFPTSLVNMTEGVTDGFLTSSPVTMTMPGSSQQMTMTVPSDMETPVPFVTSTSYETVTMLVATPLVSHTPQTMSIGPSMTFKPMATQSFVMNTVEPTLSSSDPTPTPSVIPSSEPWDNDTLPTSETTQSTDQTTSNATVEVHTAPPKLTPVQCTMTLNGDCNHIKKQEQLFQEEFAKFIADLLKMDVSRLTVQEIRCGSIIVDFTIQDTEEEALAEDLMIMAGESDLEFVFDNQNFTVTNAVISTPKPTKKPPDGKGGLTFIEQQRLIYIVIGSAAGVVILISIILVIHHRARKSCSTHAQSFDIHDEPHIKLSDFNMAHTYIPRPRSIYGSRLGADGVYHANSGNGSLHRGGPKSPTPYVYADDEAIREHYHEVVTREPNTRMSQDFGRSGVPELNLPKLEGVYIAGQDEENADESLLRPLSQRRGSDGSTVSRLSATFHAPPDPPSESPPTPPPPSPPLTLTPPPSPGLDPPTLDLPPPPPLPPPTPTMSSTPLAARLSQVSDGSSSEATISIPGDTSFLLYRGCDYDPQPMGIDNPSYDRCTASDHEGAVKGQRAPSFYSMTAPASV</sequence>
<reference evidence="4" key="1">
    <citation type="submission" date="2022-11" db="UniProtKB">
        <authorList>
            <consortium name="EnsemblMetazoa"/>
        </authorList>
    </citation>
    <scope>IDENTIFICATION</scope>
</reference>
<dbReference type="RefSeq" id="XP_038056331.1">
    <property type="nucleotide sequence ID" value="XM_038200403.1"/>
</dbReference>
<dbReference type="GeneID" id="119728247"/>
<organism evidence="4 5">
    <name type="scientific">Patiria miniata</name>
    <name type="common">Bat star</name>
    <name type="synonym">Asterina miniata</name>
    <dbReference type="NCBI Taxonomy" id="46514"/>
    <lineage>
        <taxon>Eukaryota</taxon>
        <taxon>Metazoa</taxon>
        <taxon>Echinodermata</taxon>
        <taxon>Eleutherozoa</taxon>
        <taxon>Asterozoa</taxon>
        <taxon>Asteroidea</taxon>
        <taxon>Valvatacea</taxon>
        <taxon>Valvatida</taxon>
        <taxon>Asterinidae</taxon>
        <taxon>Patiria</taxon>
    </lineage>
</organism>
<dbReference type="Proteomes" id="UP000887568">
    <property type="component" value="Unplaced"/>
</dbReference>
<dbReference type="OMA" id="IQEEPHI"/>
<dbReference type="AlphaFoldDB" id="A0A913ZXQ7"/>
<evidence type="ECO:0000256" key="2">
    <source>
        <dbReference type="SAM" id="Phobius"/>
    </source>
</evidence>
<evidence type="ECO:0000313" key="5">
    <source>
        <dbReference type="Proteomes" id="UP000887568"/>
    </source>
</evidence>
<keyword evidence="5" id="KW-1185">Reference proteome</keyword>
<evidence type="ECO:0000256" key="1">
    <source>
        <dbReference type="SAM" id="MobiDB-lite"/>
    </source>
</evidence>
<feature type="region of interest" description="Disordered" evidence="1">
    <location>
        <begin position="261"/>
        <end position="305"/>
    </location>
</feature>
<feature type="compositionally biased region" description="Low complexity" evidence="1">
    <location>
        <begin position="262"/>
        <end position="281"/>
    </location>
</feature>
<keyword evidence="3" id="KW-0732">Signal</keyword>
<keyword evidence="2" id="KW-1133">Transmembrane helix</keyword>
<keyword evidence="2" id="KW-0812">Transmembrane</keyword>
<evidence type="ECO:0000256" key="3">
    <source>
        <dbReference type="SAM" id="SignalP"/>
    </source>
</evidence>
<feature type="region of interest" description="Disordered" evidence="1">
    <location>
        <begin position="581"/>
        <end position="680"/>
    </location>
</feature>
<feature type="compositionally biased region" description="Pro residues" evidence="1">
    <location>
        <begin position="90"/>
        <end position="102"/>
    </location>
</feature>